<accession>A0ABT6PZ32</accession>
<organism evidence="1 2">
    <name type="scientific">Commensalibacter oyaizuii</name>
    <dbReference type="NCBI Taxonomy" id="3043873"/>
    <lineage>
        <taxon>Bacteria</taxon>
        <taxon>Pseudomonadati</taxon>
        <taxon>Pseudomonadota</taxon>
        <taxon>Alphaproteobacteria</taxon>
        <taxon>Acetobacterales</taxon>
        <taxon>Acetobacteraceae</taxon>
    </lineage>
</organism>
<name>A0ABT6PZ32_9PROT</name>
<keyword evidence="2" id="KW-1185">Reference proteome</keyword>
<gene>
    <name evidence="1" type="ORF">QJV27_00010</name>
</gene>
<dbReference type="EMBL" id="JASBAO010000001">
    <property type="protein sequence ID" value="MDI2089771.1"/>
    <property type="molecule type" value="Genomic_DNA"/>
</dbReference>
<dbReference type="RefSeq" id="WP_281446949.1">
    <property type="nucleotide sequence ID" value="NZ_JASBAO010000001.1"/>
</dbReference>
<evidence type="ECO:0000313" key="1">
    <source>
        <dbReference type="EMBL" id="MDI2089771.1"/>
    </source>
</evidence>
<comment type="caution">
    <text evidence="1">The sequence shown here is derived from an EMBL/GenBank/DDBJ whole genome shotgun (WGS) entry which is preliminary data.</text>
</comment>
<reference evidence="1" key="1">
    <citation type="submission" date="2023-05" db="EMBL/GenBank/DDBJ databases">
        <title>Whole genome sequence of Commensalibacter sp.</title>
        <authorList>
            <person name="Charoenyingcharoen P."/>
            <person name="Yukphan P."/>
        </authorList>
    </citation>
    <scope>NUCLEOTIDE SEQUENCE</scope>
    <source>
        <strain evidence="1">TBRC 16381</strain>
    </source>
</reference>
<protein>
    <submittedName>
        <fullName evidence="1">Uncharacterized protein</fullName>
    </submittedName>
</protein>
<sequence>MEKLFAATQHYVMIALRNNNIVFPTTKQAILDKAGNESIRVNWDHYVSLSTYCQDVKLDYYKTKAAFFNAILGANTSYKF</sequence>
<evidence type="ECO:0000313" key="2">
    <source>
        <dbReference type="Proteomes" id="UP001431634"/>
    </source>
</evidence>
<dbReference type="Proteomes" id="UP001431634">
    <property type="component" value="Unassembled WGS sequence"/>
</dbReference>
<proteinExistence type="predicted"/>